<evidence type="ECO:0000313" key="4">
    <source>
        <dbReference type="EMBL" id="WEK35166.1"/>
    </source>
</evidence>
<dbReference type="Pfam" id="PF16344">
    <property type="entry name" value="FecR_C"/>
    <property type="match status" value="1"/>
</dbReference>
<reference evidence="4" key="1">
    <citation type="submission" date="2023-03" db="EMBL/GenBank/DDBJ databases">
        <title>Andean soil-derived lignocellulolytic bacterial consortium as a source of novel taxa and putative plastic-active enzymes.</title>
        <authorList>
            <person name="Diaz-Garcia L."/>
            <person name="Chuvochina M."/>
            <person name="Feuerriegel G."/>
            <person name="Bunk B."/>
            <person name="Sproer C."/>
            <person name="Streit W.R."/>
            <person name="Rodriguez L.M."/>
            <person name="Overmann J."/>
            <person name="Jimenez D.J."/>
        </authorList>
    </citation>
    <scope>NUCLEOTIDE SEQUENCE</scope>
    <source>
        <strain evidence="4">MAG 7</strain>
    </source>
</reference>
<feature type="transmembrane region" description="Helical" evidence="1">
    <location>
        <begin position="96"/>
        <end position="115"/>
    </location>
</feature>
<dbReference type="Pfam" id="PF04773">
    <property type="entry name" value="FecR"/>
    <property type="match status" value="1"/>
</dbReference>
<dbReference type="InterPro" id="IPR006860">
    <property type="entry name" value="FecR"/>
</dbReference>
<dbReference type="AlphaFoldDB" id="A0AAJ6BHH1"/>
<feature type="domain" description="FecR protein" evidence="2">
    <location>
        <begin position="193"/>
        <end position="289"/>
    </location>
</feature>
<accession>A0AAJ6BHH1</accession>
<feature type="domain" description="Protein FecR C-terminal" evidence="3">
    <location>
        <begin position="353"/>
        <end position="419"/>
    </location>
</feature>
<proteinExistence type="predicted"/>
<evidence type="ECO:0000313" key="5">
    <source>
        <dbReference type="Proteomes" id="UP001220610"/>
    </source>
</evidence>
<keyword evidence="1" id="KW-0812">Transmembrane</keyword>
<keyword evidence="1" id="KW-1133">Transmembrane helix</keyword>
<evidence type="ECO:0000259" key="3">
    <source>
        <dbReference type="Pfam" id="PF16344"/>
    </source>
</evidence>
<protein>
    <submittedName>
        <fullName evidence="4">FecR domain-containing protein</fullName>
    </submittedName>
</protein>
<dbReference type="InterPro" id="IPR032508">
    <property type="entry name" value="FecR_C"/>
</dbReference>
<name>A0AAJ6BHH1_9BACT</name>
<organism evidence="4 5">
    <name type="scientific">Candidatus Pseudobacter hemicellulosilyticus</name>
    <dbReference type="NCBI Taxonomy" id="3121375"/>
    <lineage>
        <taxon>Bacteria</taxon>
        <taxon>Pseudomonadati</taxon>
        <taxon>Bacteroidota</taxon>
        <taxon>Chitinophagia</taxon>
        <taxon>Chitinophagales</taxon>
        <taxon>Chitinophagaceae</taxon>
        <taxon>Pseudobacter</taxon>
    </lineage>
</organism>
<dbReference type="Gene3D" id="3.55.50.30">
    <property type="match status" value="1"/>
</dbReference>
<dbReference type="Gene3D" id="2.60.120.1440">
    <property type="match status" value="1"/>
</dbReference>
<sequence>MSTSFNDLLEKYLTETLTVAEKKAFMEMLADDASLEILQASIGRYASEKSLLLPEDEVLKKLSYERLQQQLGQVAAEPPADAMPTIPARRRLIPRWYWAAAASVLLFSAGAYFWLNRPKPVTGDQQLVSSDIRPGRDGAILTLSDGTQVVLDSLANGLVAKQSGSQVLLKDGQLAYDASEATATKASAIVYNTMSTPKGRQFNLQLPDGTKVWLNAASSLRFPTVFSGKERRVEITGEAYFEVVQNAKQPFLVSVDGGAAVEVLGTSFNVNAYDNEASINTTLLEGRVRVTKTGSQKAKDASSANDPSVILQPGQQAQLFTDRATQPGQPPNRPIAVVTVNVEKTMAWKNGLFNFEGEGLRDVMRQLERWYDIEVVYERGVPDITFGGEITRGVSLQGLLSGLEGSEVHFRIEGRKLIVLP</sequence>
<dbReference type="InterPro" id="IPR012373">
    <property type="entry name" value="Ferrdict_sens_TM"/>
</dbReference>
<dbReference type="EMBL" id="CP119311">
    <property type="protein sequence ID" value="WEK35166.1"/>
    <property type="molecule type" value="Genomic_DNA"/>
</dbReference>
<gene>
    <name evidence="4" type="ORF">P0Y53_21970</name>
</gene>
<evidence type="ECO:0000256" key="1">
    <source>
        <dbReference type="SAM" id="Phobius"/>
    </source>
</evidence>
<keyword evidence="1" id="KW-0472">Membrane</keyword>
<evidence type="ECO:0000259" key="2">
    <source>
        <dbReference type="Pfam" id="PF04773"/>
    </source>
</evidence>
<dbReference type="GO" id="GO:0016989">
    <property type="term" value="F:sigma factor antagonist activity"/>
    <property type="evidence" value="ECO:0007669"/>
    <property type="project" value="TreeGrafter"/>
</dbReference>
<dbReference type="PANTHER" id="PTHR30273">
    <property type="entry name" value="PERIPLASMIC SIGNAL SENSOR AND SIGMA FACTOR ACTIVATOR FECR-RELATED"/>
    <property type="match status" value="1"/>
</dbReference>
<dbReference type="PANTHER" id="PTHR30273:SF2">
    <property type="entry name" value="PROTEIN FECR"/>
    <property type="match status" value="1"/>
</dbReference>
<dbReference type="Proteomes" id="UP001220610">
    <property type="component" value="Chromosome"/>
</dbReference>